<name>A0ABV4TK91_9FLAO</name>
<dbReference type="Pfam" id="PF19081">
    <property type="entry name" value="Ig_7"/>
    <property type="match status" value="1"/>
</dbReference>
<dbReference type="InterPro" id="IPR026341">
    <property type="entry name" value="T9SS_type_B"/>
</dbReference>
<dbReference type="Proteomes" id="UP001574170">
    <property type="component" value="Unassembled WGS sequence"/>
</dbReference>
<dbReference type="Pfam" id="PF13585">
    <property type="entry name" value="CHU_C"/>
    <property type="match status" value="1"/>
</dbReference>
<evidence type="ECO:0000313" key="4">
    <source>
        <dbReference type="Proteomes" id="UP001574170"/>
    </source>
</evidence>
<comment type="caution">
    <text evidence="3">The sequence shown here is derived from an EMBL/GenBank/DDBJ whole genome shotgun (WGS) entry which is preliminary data.</text>
</comment>
<protein>
    <submittedName>
        <fullName evidence="3">Gliding motility-associated C-terminal domain-containing protein</fullName>
    </submittedName>
</protein>
<organism evidence="3 4">
    <name type="scientific">Flavobacterium magnesitis</name>
    <dbReference type="NCBI Taxonomy" id="3138077"/>
    <lineage>
        <taxon>Bacteria</taxon>
        <taxon>Pseudomonadati</taxon>
        <taxon>Bacteroidota</taxon>
        <taxon>Flavobacteriia</taxon>
        <taxon>Flavobacteriales</taxon>
        <taxon>Flavobacteriaceae</taxon>
        <taxon>Flavobacterium</taxon>
    </lineage>
</organism>
<dbReference type="NCBIfam" id="TIGR04131">
    <property type="entry name" value="Bac_Flav_CTERM"/>
    <property type="match status" value="1"/>
</dbReference>
<feature type="domain" description="Ig-like" evidence="2">
    <location>
        <begin position="625"/>
        <end position="698"/>
    </location>
</feature>
<keyword evidence="4" id="KW-1185">Reference proteome</keyword>
<dbReference type="RefSeq" id="WP_373391588.1">
    <property type="nucleotide sequence ID" value="NZ_JBCFQJ010000012.1"/>
</dbReference>
<sequence>MIIKLLSFIKHNFIKCSILFLFFLSSNSYSQCAGEDASLTICDIQDPANRNINLFNLLGGNPTAGGVWVDNSKPLEENEFNGILDAQALQNSGVYSYTYVQHSSVCVDNEATITVNIGPYTGVTSPNVSTCNDVESFNLFLAFDGTQLAPQQNGIWTANGNPATLLGSSINPKDLGVGTYSYTYTIAAVDSCPAQSATVSVSVFRKPISGNSDDFILCSTDNLAAYSNLNLNTRLQGQDPGGRWSEIESVTNEITSLNDNRINVQNIYNTRGPGIYEFTYTVLSTNPICTESKTTVKISIEEPLDFTGSTLVVNSDICETEIATATYTAILKKEPHSIPDGEYDVTYTISNSSTTVSNVVNGNFINGTFTFNVDTANLQAVGNYTFTITNIVYTNSYGVCTSILGTISDVLTISPLPRINSATVKIDPICKGLPAQVEISGDTNLTNGNYRITYNLSGNNTATNQQLDFTVTDGVGLFTIPANLIPNVGVNTNLDITNITNLTTGCTNTAALSKVFTVKPLPNVAAVVLSINNICLNKEATIQLSGLGSLTNITLDYSLSAANVISNQSVTLAVNSGNASFVIPASVLTNPGNTTFTLNTLLDNSDGCTAINLNKNQSFSVSAIPANPVGNNFNFCKNDLSTIASLTPNGSQYQWFDSASSTTVLSATTLLVTGTYYVKEVNSTGCESGRTAVSVTINTVDSPTLDTDGENFCGLDQPTIQNLSDKTTASGILYWFDAAANGNQLTSDTLLTEGMTYYGYNFSTATNCYSDALEVTVSLSNCNVTPDFFIPDGFSPNGDQVNDVFRIPKIEFIYPDFTLEIYNRYGNLMFKGNRDKPEWTGRNSDYNVGIDGIAPNGVYFYVLQFNKGDKKPVQGRLYLNR</sequence>
<keyword evidence="1" id="KW-0732">Signal</keyword>
<accession>A0ABV4TK91</accession>
<reference evidence="3 4" key="1">
    <citation type="submission" date="2024-04" db="EMBL/GenBank/DDBJ databases">
        <title>New Clade of Flavobacterium.</title>
        <authorList>
            <person name="Matos L."/>
            <person name="Proenca D.N."/>
            <person name="Fransisco R.M."/>
            <person name="Chung A.P."/>
            <person name="Maccario L."/>
            <person name="Sorensen S.J."/>
            <person name="Morais P.V."/>
        </authorList>
    </citation>
    <scope>NUCLEOTIDE SEQUENCE [LARGE SCALE GENOMIC DNA]</scope>
    <source>
        <strain evidence="3 4">FBOR7N2.3</strain>
    </source>
</reference>
<feature type="signal peptide" evidence="1">
    <location>
        <begin position="1"/>
        <end position="33"/>
    </location>
</feature>
<evidence type="ECO:0000256" key="1">
    <source>
        <dbReference type="SAM" id="SignalP"/>
    </source>
</evidence>
<dbReference type="InterPro" id="IPR044023">
    <property type="entry name" value="Ig_7"/>
</dbReference>
<gene>
    <name evidence="3" type="ORF">AAGV33_08715</name>
</gene>
<dbReference type="EMBL" id="JBCFQK010000010">
    <property type="protein sequence ID" value="MFA9194488.1"/>
    <property type="molecule type" value="Genomic_DNA"/>
</dbReference>
<evidence type="ECO:0000313" key="3">
    <source>
        <dbReference type="EMBL" id="MFA9194488.1"/>
    </source>
</evidence>
<feature type="chain" id="PRO_5047340979" evidence="1">
    <location>
        <begin position="34"/>
        <end position="881"/>
    </location>
</feature>
<evidence type="ECO:0000259" key="2">
    <source>
        <dbReference type="Pfam" id="PF19081"/>
    </source>
</evidence>
<proteinExistence type="predicted"/>